<dbReference type="InterPro" id="IPR023408">
    <property type="entry name" value="MscS_beta-dom_sf"/>
</dbReference>
<dbReference type="InterPro" id="IPR049278">
    <property type="entry name" value="MS_channel_C"/>
</dbReference>
<evidence type="ECO:0000313" key="11">
    <source>
        <dbReference type="EMBL" id="AOS62390.1"/>
    </source>
</evidence>
<dbReference type="AlphaFoldDB" id="A0AAC9HPW7"/>
<evidence type="ECO:0000259" key="10">
    <source>
        <dbReference type="Pfam" id="PF21088"/>
    </source>
</evidence>
<keyword evidence="6 7" id="KW-0472">Membrane</keyword>
<dbReference type="InterPro" id="IPR011066">
    <property type="entry name" value="MscS_channel_C_sf"/>
</dbReference>
<dbReference type="GO" id="GO:0008381">
    <property type="term" value="F:mechanosensitive monoatomic ion channel activity"/>
    <property type="evidence" value="ECO:0007669"/>
    <property type="project" value="InterPro"/>
</dbReference>
<dbReference type="Gene3D" id="1.10.287.1260">
    <property type="match status" value="1"/>
</dbReference>
<evidence type="ECO:0000259" key="8">
    <source>
        <dbReference type="Pfam" id="PF00924"/>
    </source>
</evidence>
<dbReference type="Gene3D" id="3.30.70.100">
    <property type="match status" value="1"/>
</dbReference>
<name>A0AAC9HPW7_9PSEU</name>
<feature type="transmembrane region" description="Helical" evidence="7">
    <location>
        <begin position="134"/>
        <end position="153"/>
    </location>
</feature>
<sequence length="320" mass="34420">MFIPTTAPACAQEQDSWCDRVYQLTDNAVLAQISPGLITAIQIVLIFLAASIIRFVLHRLIGRATQMDGSQKVPALLRPLRDRAPDALGPLLSERRIQRARTIGSVLKSITSFLVFGFALIFSLDQLGIEMAPIIASAGVLGVALGFGAQNLVRDFLSGMFMMMEDQYGVGDIVDLGDATGTVEAVGLRVTTIRDLGGTVWYVRNGEVLRVGNFSQGHAVAVIDLPLAHTSDVDAALQLALATAAEAAAQAPLAENVLEAPEMLGVDQITSDTITIRLTVKVRPGKQWAVQRALRARIKIAFDQAEISAPYPSGRHFYQG</sequence>
<evidence type="ECO:0000256" key="2">
    <source>
        <dbReference type="ARBA" id="ARBA00008017"/>
    </source>
</evidence>
<protein>
    <submittedName>
        <fullName evidence="11">Small-conductance mechanosensitive channel</fullName>
    </submittedName>
</protein>
<dbReference type="Gene3D" id="2.30.30.60">
    <property type="match status" value="1"/>
</dbReference>
<organism evidence="11 12">
    <name type="scientific">Actinoalloteichus hymeniacidonis</name>
    <dbReference type="NCBI Taxonomy" id="340345"/>
    <lineage>
        <taxon>Bacteria</taxon>
        <taxon>Bacillati</taxon>
        <taxon>Actinomycetota</taxon>
        <taxon>Actinomycetes</taxon>
        <taxon>Pseudonocardiales</taxon>
        <taxon>Pseudonocardiaceae</taxon>
        <taxon>Actinoalloteichus</taxon>
    </lineage>
</organism>
<dbReference type="FunFam" id="2.30.30.60:FF:000001">
    <property type="entry name" value="MscS Mechanosensitive ion channel"/>
    <property type="match status" value="1"/>
</dbReference>
<proteinExistence type="inferred from homology"/>
<evidence type="ECO:0000256" key="6">
    <source>
        <dbReference type="ARBA" id="ARBA00023136"/>
    </source>
</evidence>
<evidence type="ECO:0000256" key="5">
    <source>
        <dbReference type="ARBA" id="ARBA00022989"/>
    </source>
</evidence>
<reference evidence="12" key="1">
    <citation type="submission" date="2016-03" db="EMBL/GenBank/DDBJ databases">
        <title>Complete genome sequence of the type strain Actinoalloteichus hymeniacidonis DSM 45092.</title>
        <authorList>
            <person name="Schaffert L."/>
            <person name="Albersmeier A."/>
            <person name="Winkler A."/>
            <person name="Kalinowski J."/>
            <person name="Zotchev S."/>
            <person name="Ruckert C."/>
        </authorList>
    </citation>
    <scope>NUCLEOTIDE SEQUENCE [LARGE SCALE GENOMIC DNA]</scope>
    <source>
        <strain evidence="12">HPA177(T) (DSM 45092(T))</strain>
    </source>
</reference>
<keyword evidence="5 7" id="KW-1133">Transmembrane helix</keyword>
<evidence type="ECO:0000256" key="3">
    <source>
        <dbReference type="ARBA" id="ARBA00022475"/>
    </source>
</evidence>
<dbReference type="RefSeq" id="WP_069847755.1">
    <property type="nucleotide sequence ID" value="NZ_CP014859.1"/>
</dbReference>
<keyword evidence="4 7" id="KW-0812">Transmembrane</keyword>
<dbReference type="GO" id="GO:0005886">
    <property type="term" value="C:plasma membrane"/>
    <property type="evidence" value="ECO:0007669"/>
    <property type="project" value="UniProtKB-SubCell"/>
</dbReference>
<accession>A0AAC9HPW7</accession>
<feature type="transmembrane region" description="Helical" evidence="7">
    <location>
        <begin position="105"/>
        <end position="122"/>
    </location>
</feature>
<dbReference type="Proteomes" id="UP000095210">
    <property type="component" value="Chromosome"/>
</dbReference>
<evidence type="ECO:0000313" key="12">
    <source>
        <dbReference type="Proteomes" id="UP000095210"/>
    </source>
</evidence>
<dbReference type="PANTHER" id="PTHR30460:SF0">
    <property type="entry name" value="MODERATE CONDUCTANCE MECHANOSENSITIVE CHANNEL YBIO"/>
    <property type="match status" value="1"/>
</dbReference>
<dbReference type="PANTHER" id="PTHR30460">
    <property type="entry name" value="MODERATE CONDUCTANCE MECHANOSENSITIVE CHANNEL YBIO"/>
    <property type="match status" value="1"/>
</dbReference>
<gene>
    <name evidence="11" type="ORF">TL08_07865</name>
</gene>
<evidence type="ECO:0000256" key="7">
    <source>
        <dbReference type="SAM" id="Phobius"/>
    </source>
</evidence>
<dbReference type="Pfam" id="PF21088">
    <property type="entry name" value="MS_channel_1st"/>
    <property type="match status" value="1"/>
</dbReference>
<evidence type="ECO:0000256" key="1">
    <source>
        <dbReference type="ARBA" id="ARBA00004651"/>
    </source>
</evidence>
<dbReference type="Pfam" id="PF00924">
    <property type="entry name" value="MS_channel_2nd"/>
    <property type="match status" value="1"/>
</dbReference>
<dbReference type="InterPro" id="IPR006685">
    <property type="entry name" value="MscS_channel_2nd"/>
</dbReference>
<dbReference type="EMBL" id="CP014859">
    <property type="protein sequence ID" value="AOS62390.1"/>
    <property type="molecule type" value="Genomic_DNA"/>
</dbReference>
<evidence type="ECO:0000259" key="9">
    <source>
        <dbReference type="Pfam" id="PF21082"/>
    </source>
</evidence>
<dbReference type="InterPro" id="IPR049142">
    <property type="entry name" value="MS_channel_1st"/>
</dbReference>
<dbReference type="KEGG" id="ahm:TL08_07865"/>
<dbReference type="SUPFAM" id="SSF82689">
    <property type="entry name" value="Mechanosensitive channel protein MscS (YggB), C-terminal domain"/>
    <property type="match status" value="1"/>
</dbReference>
<keyword evidence="12" id="KW-1185">Reference proteome</keyword>
<dbReference type="InterPro" id="IPR045276">
    <property type="entry name" value="YbiO_bact"/>
</dbReference>
<dbReference type="InterPro" id="IPR010920">
    <property type="entry name" value="LSM_dom_sf"/>
</dbReference>
<dbReference type="SUPFAM" id="SSF50182">
    <property type="entry name" value="Sm-like ribonucleoproteins"/>
    <property type="match status" value="1"/>
</dbReference>
<dbReference type="SUPFAM" id="SSF82861">
    <property type="entry name" value="Mechanosensitive channel protein MscS (YggB), transmembrane region"/>
    <property type="match status" value="1"/>
</dbReference>
<comment type="similarity">
    <text evidence="2">Belongs to the MscS (TC 1.A.23) family.</text>
</comment>
<keyword evidence="3" id="KW-1003">Cell membrane</keyword>
<feature type="transmembrane region" description="Helical" evidence="7">
    <location>
        <begin position="37"/>
        <end position="57"/>
    </location>
</feature>
<feature type="domain" description="Mechanosensitive ion channel transmembrane helices 2/3" evidence="10">
    <location>
        <begin position="110"/>
        <end position="150"/>
    </location>
</feature>
<evidence type="ECO:0000256" key="4">
    <source>
        <dbReference type="ARBA" id="ARBA00022692"/>
    </source>
</evidence>
<dbReference type="Pfam" id="PF21082">
    <property type="entry name" value="MS_channel_3rd"/>
    <property type="match status" value="1"/>
</dbReference>
<feature type="domain" description="Mechanosensitive ion channel MscS C-terminal" evidence="9">
    <location>
        <begin position="224"/>
        <end position="308"/>
    </location>
</feature>
<feature type="domain" description="Mechanosensitive ion channel MscS" evidence="8">
    <location>
        <begin position="151"/>
        <end position="215"/>
    </location>
</feature>
<dbReference type="InterPro" id="IPR011014">
    <property type="entry name" value="MscS_channel_TM-2"/>
</dbReference>
<comment type="subcellular location">
    <subcellularLocation>
        <location evidence="1">Cell membrane</location>
        <topology evidence="1">Multi-pass membrane protein</topology>
    </subcellularLocation>
</comment>